<sequence length="62" mass="7093">MIAFSIMGSRRIYVNYCAFFISAKRVTMLMRKTSPSKDAFYTRCIALVVSQINCDRMVDSAN</sequence>
<dbReference type="Proteomes" id="UP000655759">
    <property type="component" value="Unassembled WGS sequence"/>
</dbReference>
<evidence type="ECO:0000313" key="2">
    <source>
        <dbReference type="Proteomes" id="UP000655759"/>
    </source>
</evidence>
<protein>
    <submittedName>
        <fullName evidence="1">Uncharacterized protein</fullName>
    </submittedName>
</protein>
<name>A0A812F175_9ARCH</name>
<organism evidence="1 2">
    <name type="scientific">Candidatus Nitrosotenuis uzonensis</name>
    <dbReference type="NCBI Taxonomy" id="1407055"/>
    <lineage>
        <taxon>Archaea</taxon>
        <taxon>Nitrososphaerota</taxon>
        <taxon>Candidatus Nitrosotenuis</taxon>
    </lineage>
</organism>
<proteinExistence type="predicted"/>
<gene>
    <name evidence="1" type="ORF">NUZ5A_51057</name>
</gene>
<reference evidence="1" key="1">
    <citation type="submission" date="2021-02" db="EMBL/GenBank/DDBJ databases">
        <authorList>
            <person name="Han P."/>
        </authorList>
    </citation>
    <scope>NUCLEOTIDE SEQUENCE</scope>
    <source>
        <strain evidence="1">Candidatus Nitrosotenuis uzonensis 5A</strain>
    </source>
</reference>
<evidence type="ECO:0000313" key="1">
    <source>
        <dbReference type="EMBL" id="CAE6500778.1"/>
    </source>
</evidence>
<accession>A0A812F175</accession>
<dbReference type="EMBL" id="CAJNAQ010000005">
    <property type="protein sequence ID" value="CAE6500778.1"/>
    <property type="molecule type" value="Genomic_DNA"/>
</dbReference>
<comment type="caution">
    <text evidence="1">The sequence shown here is derived from an EMBL/GenBank/DDBJ whole genome shotgun (WGS) entry which is preliminary data.</text>
</comment>
<dbReference type="AlphaFoldDB" id="A0A812F175"/>